<evidence type="ECO:0000313" key="8">
    <source>
        <dbReference type="Proteomes" id="UP000014500"/>
    </source>
</evidence>
<dbReference type="Pfam" id="PF13848">
    <property type="entry name" value="Thioredoxin_6"/>
    <property type="match status" value="1"/>
</dbReference>
<reference evidence="7" key="2">
    <citation type="submission" date="2015-02" db="UniProtKB">
        <authorList>
            <consortium name="EnsemblMetazoa"/>
        </authorList>
    </citation>
    <scope>IDENTIFICATION</scope>
</reference>
<feature type="domain" description="Thioredoxin" evidence="6">
    <location>
        <begin position="1"/>
        <end position="87"/>
    </location>
</feature>
<name>T1J252_STRMM</name>
<evidence type="ECO:0000259" key="6">
    <source>
        <dbReference type="PROSITE" id="PS51352"/>
    </source>
</evidence>
<evidence type="ECO:0000256" key="5">
    <source>
        <dbReference type="ARBA" id="ARBA00045246"/>
    </source>
</evidence>
<keyword evidence="2" id="KW-0812">Transmembrane</keyword>
<dbReference type="EnsemblMetazoa" id="SMAR007628-RA">
    <property type="protein sequence ID" value="SMAR007628-PA"/>
    <property type="gene ID" value="SMAR007628"/>
</dbReference>
<dbReference type="PhylomeDB" id="T1J252"/>
<keyword evidence="4" id="KW-0472">Membrane</keyword>
<evidence type="ECO:0000313" key="7">
    <source>
        <dbReference type="EnsemblMetazoa" id="SMAR007628-PA"/>
    </source>
</evidence>
<dbReference type="EMBL" id="JH431796">
    <property type="status" value="NOT_ANNOTATED_CDS"/>
    <property type="molecule type" value="Genomic_DNA"/>
</dbReference>
<dbReference type="PANTHER" id="PTHR46426">
    <property type="entry name" value="PROTEIN DISULFIDE-ISOMERASE TMX3"/>
    <property type="match status" value="1"/>
</dbReference>
<organism evidence="7 8">
    <name type="scientific">Strigamia maritima</name>
    <name type="common">European centipede</name>
    <name type="synonym">Geophilus maritimus</name>
    <dbReference type="NCBI Taxonomy" id="126957"/>
    <lineage>
        <taxon>Eukaryota</taxon>
        <taxon>Metazoa</taxon>
        <taxon>Ecdysozoa</taxon>
        <taxon>Arthropoda</taxon>
        <taxon>Myriapoda</taxon>
        <taxon>Chilopoda</taxon>
        <taxon>Pleurostigmophora</taxon>
        <taxon>Geophilomorpha</taxon>
        <taxon>Linotaeniidae</taxon>
        <taxon>Strigamia</taxon>
    </lineage>
</organism>
<comment type="subcellular location">
    <subcellularLocation>
        <location evidence="1">Endoplasmic reticulum membrane</location>
        <topology evidence="1">Single-pass membrane protein</topology>
    </subcellularLocation>
</comment>
<evidence type="ECO:0000256" key="4">
    <source>
        <dbReference type="ARBA" id="ARBA00023136"/>
    </source>
</evidence>
<comment type="function">
    <text evidence="5">Probable disulfide isomerase, which participates in the folding of proteins containing disulfide bonds. May act as a dithiol oxidase. Acts as a regulator of endoplasmic reticulum-mitochondria contact sites via its ability to regulate redox signals.</text>
</comment>
<dbReference type="GO" id="GO:0005789">
    <property type="term" value="C:endoplasmic reticulum membrane"/>
    <property type="evidence" value="ECO:0007669"/>
    <property type="project" value="UniProtKB-SubCell"/>
</dbReference>
<dbReference type="PROSITE" id="PS00194">
    <property type="entry name" value="THIOREDOXIN_1"/>
    <property type="match status" value="1"/>
</dbReference>
<protein>
    <recommendedName>
        <fullName evidence="6">Thioredoxin domain-containing protein</fullName>
    </recommendedName>
</protein>
<sequence length="406" mass="46550">MWFVKFYAPWCGHCKKLEPVWNQVAQSLHSSSVRVGRVDCTRYTSVANEYKVSAFPTLLFLKGEKVYVYNGDRTKEEIVDFAVRMAGPPVRQFENPEDILDAKKKHLVFFLYVGSTETELREIYEQLATSFQTSNYFYSVSPEIAKEIEELNALKGPQSLVFKDGIYNKAKISETEDANATLTKWVVKERFVLFPKISHGNLQPVLSVGKFLVLAVLEENKANSITPTMAKCVYETGCLSVYHNILIRFRNLLSELIKNNKDKYYEYFQFGWIGQPEIANSIAMMLLPIPSLLIINSTTYQYYLPDDDPEQLTVEVITNFLDQILNNTVTAYGGDTFLVRLYRAYFEAKTSLADMWRGNPVLTAVLFGMPLGFLSLICYSICCSDILEASEEDELVDRERRHVKKE</sequence>
<dbReference type="InterPro" id="IPR013766">
    <property type="entry name" value="Thioredoxin_domain"/>
</dbReference>
<reference evidence="8" key="1">
    <citation type="submission" date="2011-05" db="EMBL/GenBank/DDBJ databases">
        <authorList>
            <person name="Richards S.R."/>
            <person name="Qu J."/>
            <person name="Jiang H."/>
            <person name="Jhangiani S.N."/>
            <person name="Agravi P."/>
            <person name="Goodspeed R."/>
            <person name="Gross S."/>
            <person name="Mandapat C."/>
            <person name="Jackson L."/>
            <person name="Mathew T."/>
            <person name="Pu L."/>
            <person name="Thornton R."/>
            <person name="Saada N."/>
            <person name="Wilczek-Boney K.B."/>
            <person name="Lee S."/>
            <person name="Kovar C."/>
            <person name="Wu Y."/>
            <person name="Scherer S.E."/>
            <person name="Worley K.C."/>
            <person name="Muzny D.M."/>
            <person name="Gibbs R."/>
        </authorList>
    </citation>
    <scope>NUCLEOTIDE SEQUENCE</scope>
    <source>
        <strain evidence="8">Brora</strain>
    </source>
</reference>
<dbReference type="PROSITE" id="PS51352">
    <property type="entry name" value="THIOREDOXIN_2"/>
    <property type="match status" value="1"/>
</dbReference>
<evidence type="ECO:0000256" key="3">
    <source>
        <dbReference type="ARBA" id="ARBA00022989"/>
    </source>
</evidence>
<evidence type="ECO:0000256" key="1">
    <source>
        <dbReference type="ARBA" id="ARBA00004389"/>
    </source>
</evidence>
<dbReference type="Pfam" id="PF00085">
    <property type="entry name" value="Thioredoxin"/>
    <property type="match status" value="1"/>
</dbReference>
<dbReference type="HOGENOM" id="CLU_040429_0_0_1"/>
<dbReference type="Proteomes" id="UP000014500">
    <property type="component" value="Unassembled WGS sequence"/>
</dbReference>
<proteinExistence type="predicted"/>
<dbReference type="InterPro" id="IPR017937">
    <property type="entry name" value="Thioredoxin_CS"/>
</dbReference>
<keyword evidence="3" id="KW-1133">Transmembrane helix</keyword>
<dbReference type="eggNOG" id="KOG4277">
    <property type="taxonomic scope" value="Eukaryota"/>
</dbReference>
<dbReference type="OMA" id="GIEMRNM"/>
<dbReference type="AlphaFoldDB" id="T1J252"/>
<accession>T1J252</accession>
<dbReference type="STRING" id="126957.T1J252"/>
<dbReference type="SUPFAM" id="SSF52833">
    <property type="entry name" value="Thioredoxin-like"/>
    <property type="match status" value="1"/>
</dbReference>
<dbReference type="InterPro" id="IPR052250">
    <property type="entry name" value="PDI_TMX3"/>
</dbReference>
<evidence type="ECO:0000256" key="2">
    <source>
        <dbReference type="ARBA" id="ARBA00022692"/>
    </source>
</evidence>
<dbReference type="PRINTS" id="PR00421">
    <property type="entry name" value="THIOREDOXIN"/>
</dbReference>
<dbReference type="Gene3D" id="3.40.30.10">
    <property type="entry name" value="Glutaredoxin"/>
    <property type="match status" value="1"/>
</dbReference>
<dbReference type="PANTHER" id="PTHR46426:SF1">
    <property type="entry name" value="PROTEIN DISULFIDE-ISOMERASE TMX3"/>
    <property type="match status" value="1"/>
</dbReference>
<dbReference type="InterPro" id="IPR036249">
    <property type="entry name" value="Thioredoxin-like_sf"/>
</dbReference>
<keyword evidence="8" id="KW-1185">Reference proteome</keyword>